<keyword evidence="1" id="KW-0732">Signal</keyword>
<dbReference type="GO" id="GO:0016020">
    <property type="term" value="C:membrane"/>
    <property type="evidence" value="ECO:0007669"/>
    <property type="project" value="InterPro"/>
</dbReference>
<gene>
    <name evidence="3" type="ORF">CAAU_2654</name>
</gene>
<feature type="domain" description="FMN-binding" evidence="2">
    <location>
        <begin position="62"/>
        <end position="143"/>
    </location>
</feature>
<name>I7KAF5_9CLOT</name>
<dbReference type="STRING" id="857293.CAAU_2654"/>
<dbReference type="InterPro" id="IPR007329">
    <property type="entry name" value="FMN-bd"/>
</dbReference>
<keyword evidence="4" id="KW-1185">Reference proteome</keyword>
<protein>
    <recommendedName>
        <fullName evidence="2">FMN-binding domain-containing protein</fullName>
    </recommendedName>
</protein>
<reference evidence="3 4" key="1">
    <citation type="journal article" date="2011" name="J. Bacteriol.">
        <title>Draft genome sequence of Caloramator australicus strain RC3T, a thermoanaerobe from the Great Artesian Basin of Australia.</title>
        <authorList>
            <person name="Ogg C.D."/>
            <person name="Patel B.K.C."/>
        </authorList>
    </citation>
    <scope>NUCLEOTIDE SEQUENCE [LARGE SCALE GENOMIC DNA]</scope>
    <source>
        <strain evidence="3 4">RC3</strain>
    </source>
</reference>
<dbReference type="Gene3D" id="3.90.1010.20">
    <property type="match status" value="2"/>
</dbReference>
<dbReference type="Pfam" id="PF04205">
    <property type="entry name" value="FMN_bind"/>
    <property type="match status" value="2"/>
</dbReference>
<comment type="caution">
    <text evidence="3">The sequence shown here is derived from an EMBL/GenBank/DDBJ whole genome shotgun (WGS) entry which is preliminary data.</text>
</comment>
<dbReference type="RefSeq" id="WP_008909978.1">
    <property type="nucleotide sequence ID" value="NZ_CAKP01000151.1"/>
</dbReference>
<feature type="signal peptide" evidence="1">
    <location>
        <begin position="1"/>
        <end position="19"/>
    </location>
</feature>
<evidence type="ECO:0000259" key="2">
    <source>
        <dbReference type="SMART" id="SM00900"/>
    </source>
</evidence>
<organism evidence="3 4">
    <name type="scientific">Caloramator australicus RC3</name>
    <dbReference type="NCBI Taxonomy" id="857293"/>
    <lineage>
        <taxon>Bacteria</taxon>
        <taxon>Bacillati</taxon>
        <taxon>Bacillota</taxon>
        <taxon>Clostridia</taxon>
        <taxon>Eubacteriales</taxon>
        <taxon>Clostridiaceae</taxon>
        <taxon>Caloramator</taxon>
    </lineage>
</organism>
<proteinExistence type="predicted"/>
<accession>I7KAF5</accession>
<feature type="domain" description="FMN-binding" evidence="2">
    <location>
        <begin position="168"/>
        <end position="249"/>
    </location>
</feature>
<sequence length="251" mass="27810">MKKFLALVLSMLLLIPLFAACSKQTDNNTNSNTNNNTNTATSKKYNDGTYIGYSDATPESRGFAYAEVTIKDDKITEVKLYEVNEYGKLKDYSTYPLKEAKTANEEMAKRFVEKNSADVDDYTGVTNSSKKYKEAVSRALEKASKEKDGKKYFDGTFLATSDQSAQNGYALAYVTIKDDKITNVVLQEVGKDGKFKDYATYPLKEAKAANEEMAKRFVEKNSADVETVAGVTGSSKSYIEAVKKALEMATK</sequence>
<dbReference type="SMART" id="SM00900">
    <property type="entry name" value="FMN_bind"/>
    <property type="match status" value="2"/>
</dbReference>
<evidence type="ECO:0000313" key="3">
    <source>
        <dbReference type="EMBL" id="CCJ34737.1"/>
    </source>
</evidence>
<dbReference type="eggNOG" id="COG3976">
    <property type="taxonomic scope" value="Bacteria"/>
</dbReference>
<dbReference type="Proteomes" id="UP000007652">
    <property type="component" value="Unassembled WGS sequence"/>
</dbReference>
<evidence type="ECO:0000313" key="4">
    <source>
        <dbReference type="Proteomes" id="UP000007652"/>
    </source>
</evidence>
<feature type="chain" id="PRO_5039616263" description="FMN-binding domain-containing protein" evidence="1">
    <location>
        <begin position="20"/>
        <end position="251"/>
    </location>
</feature>
<dbReference type="GO" id="GO:0010181">
    <property type="term" value="F:FMN binding"/>
    <property type="evidence" value="ECO:0007669"/>
    <property type="project" value="InterPro"/>
</dbReference>
<dbReference type="AlphaFoldDB" id="I7KAF5"/>
<dbReference type="PROSITE" id="PS51257">
    <property type="entry name" value="PROKAR_LIPOPROTEIN"/>
    <property type="match status" value="1"/>
</dbReference>
<evidence type="ECO:0000256" key="1">
    <source>
        <dbReference type="SAM" id="SignalP"/>
    </source>
</evidence>
<dbReference type="OrthoDB" id="45418at2"/>
<dbReference type="EMBL" id="CAKP01000151">
    <property type="protein sequence ID" value="CCJ34737.1"/>
    <property type="molecule type" value="Genomic_DNA"/>
</dbReference>